<dbReference type="RefSeq" id="WP_235056060.1">
    <property type="nucleotide sequence ID" value="NZ_JAKFHA010000023.1"/>
</dbReference>
<feature type="chain" id="PRO_5041349524" description="Lipoprotein" evidence="1">
    <location>
        <begin position="26"/>
        <end position="321"/>
    </location>
</feature>
<evidence type="ECO:0000313" key="2">
    <source>
        <dbReference type="EMBL" id="MCF2531400.1"/>
    </source>
</evidence>
<reference evidence="2" key="1">
    <citation type="submission" date="2022-01" db="EMBL/GenBank/DDBJ databases">
        <title>Genome-Based Taxonomic Classification of the Phylum Actinobacteria.</title>
        <authorList>
            <person name="Gao Y."/>
        </authorList>
    </citation>
    <scope>NUCLEOTIDE SEQUENCE</scope>
    <source>
        <strain evidence="2">KLBMP 8922</strain>
    </source>
</reference>
<sequence>MRIRAGAARHGFTALVAATALSLLATSCSWFGSSGPLPDRPGESDLVRALGLLPWSDESEAGYGDGTALRELTRGGWERFLFVMHLGAPPLGEGDFNSDFNSDRAALGFDRTDVTKAVRLDHGTRLFGRFDPDAIRAATERRGYVAHIRDGVLFMERPEGVSDRGAAVLRVTKTELRYGHDLSTVESIVPTGETLADSEPYLATARCLGDVYYAQFSADPATPNYTVAALGARSDWKNALTERLCIQATSPDAAKRIAAALGAEARSLDGLGEVTLPDATVEIRPGTKPVVAMTWPNGDEHAPGTIEWWTLGRILSRAAQA</sequence>
<evidence type="ECO:0000256" key="1">
    <source>
        <dbReference type="SAM" id="SignalP"/>
    </source>
</evidence>
<evidence type="ECO:0000313" key="3">
    <source>
        <dbReference type="Proteomes" id="UP001165378"/>
    </source>
</evidence>
<organism evidence="2 3">
    <name type="scientific">Yinghuangia soli</name>
    <dbReference type="NCBI Taxonomy" id="2908204"/>
    <lineage>
        <taxon>Bacteria</taxon>
        <taxon>Bacillati</taxon>
        <taxon>Actinomycetota</taxon>
        <taxon>Actinomycetes</taxon>
        <taxon>Kitasatosporales</taxon>
        <taxon>Streptomycetaceae</taxon>
        <taxon>Yinghuangia</taxon>
    </lineage>
</organism>
<dbReference type="Proteomes" id="UP001165378">
    <property type="component" value="Unassembled WGS sequence"/>
</dbReference>
<protein>
    <recommendedName>
        <fullName evidence="4">Lipoprotein</fullName>
    </recommendedName>
</protein>
<feature type="signal peptide" evidence="1">
    <location>
        <begin position="1"/>
        <end position="25"/>
    </location>
</feature>
<dbReference type="EMBL" id="JAKFHA010000023">
    <property type="protein sequence ID" value="MCF2531400.1"/>
    <property type="molecule type" value="Genomic_DNA"/>
</dbReference>
<name>A0AA41Q4H6_9ACTN</name>
<evidence type="ECO:0008006" key="4">
    <source>
        <dbReference type="Google" id="ProtNLM"/>
    </source>
</evidence>
<keyword evidence="1" id="KW-0732">Signal</keyword>
<keyword evidence="3" id="KW-1185">Reference proteome</keyword>
<gene>
    <name evidence="2" type="ORF">LZ495_29855</name>
</gene>
<accession>A0AA41Q4H6</accession>
<dbReference type="PROSITE" id="PS51257">
    <property type="entry name" value="PROKAR_LIPOPROTEIN"/>
    <property type="match status" value="1"/>
</dbReference>
<dbReference type="AlphaFoldDB" id="A0AA41Q4H6"/>
<proteinExistence type="predicted"/>
<comment type="caution">
    <text evidence="2">The sequence shown here is derived from an EMBL/GenBank/DDBJ whole genome shotgun (WGS) entry which is preliminary data.</text>
</comment>